<dbReference type="AlphaFoldDB" id="A0A0B2BS92"/>
<proteinExistence type="predicted"/>
<dbReference type="Gene3D" id="1.10.10.10">
    <property type="entry name" value="Winged helix-like DNA-binding domain superfamily/Winged helix DNA-binding domain"/>
    <property type="match status" value="1"/>
</dbReference>
<evidence type="ECO:0000313" key="2">
    <source>
        <dbReference type="Proteomes" id="UP000030988"/>
    </source>
</evidence>
<accession>A0A0B2BS92</accession>
<evidence type="ECO:0000313" key="1">
    <source>
        <dbReference type="EMBL" id="KHL24244.1"/>
    </source>
</evidence>
<organism evidence="1 2">
    <name type="scientific">Croceibacterium mercuriale</name>
    <dbReference type="NCBI Taxonomy" id="1572751"/>
    <lineage>
        <taxon>Bacteria</taxon>
        <taxon>Pseudomonadati</taxon>
        <taxon>Pseudomonadota</taxon>
        <taxon>Alphaproteobacteria</taxon>
        <taxon>Sphingomonadales</taxon>
        <taxon>Erythrobacteraceae</taxon>
        <taxon>Croceibacterium</taxon>
    </lineage>
</organism>
<dbReference type="EMBL" id="JTDN01000003">
    <property type="protein sequence ID" value="KHL24244.1"/>
    <property type="molecule type" value="Genomic_DNA"/>
</dbReference>
<dbReference type="SUPFAM" id="SSF46785">
    <property type="entry name" value="Winged helix' DNA-binding domain"/>
    <property type="match status" value="1"/>
</dbReference>
<comment type="caution">
    <text evidence="1">The sequence shown here is derived from an EMBL/GenBank/DDBJ whole genome shotgun (WGS) entry which is preliminary data.</text>
</comment>
<protein>
    <submittedName>
        <fullName evidence="1">Uncharacterized protein</fullName>
    </submittedName>
</protein>
<gene>
    <name evidence="1" type="ORF">PK98_14810</name>
</gene>
<dbReference type="InterPro" id="IPR036390">
    <property type="entry name" value="WH_DNA-bd_sf"/>
</dbReference>
<sequence length="122" mass="13420">MASFRLLVLGFVRDYIGLMHASPSYGEIAAELDSSRKRVMKAVRSLERDGLLIRAAGPRGLRLPSLRDAAIRQLRDAGFFIDEDLKIAAPVPPESWFERYAAHLLPVTKKGSADGRGARLSA</sequence>
<name>A0A0B2BS92_9SPHN</name>
<dbReference type="Proteomes" id="UP000030988">
    <property type="component" value="Unassembled WGS sequence"/>
</dbReference>
<reference evidence="1 2" key="1">
    <citation type="submission" date="2014-11" db="EMBL/GenBank/DDBJ databases">
        <title>Draft genome sequence of Kirrobacter mercurialis.</title>
        <authorList>
            <person name="Coil D.A."/>
            <person name="Eisen J.A."/>
        </authorList>
    </citation>
    <scope>NUCLEOTIDE SEQUENCE [LARGE SCALE GENOMIC DNA]</scope>
    <source>
        <strain evidence="1 2">Coronado</strain>
    </source>
</reference>
<dbReference type="InterPro" id="IPR036388">
    <property type="entry name" value="WH-like_DNA-bd_sf"/>
</dbReference>
<keyword evidence="2" id="KW-1185">Reference proteome</keyword>